<dbReference type="InterPro" id="IPR029058">
    <property type="entry name" value="AB_hydrolase_fold"/>
</dbReference>
<reference evidence="3 4" key="1">
    <citation type="submission" date="2020-02" db="EMBL/GenBank/DDBJ databases">
        <title>Sequencing the genomes of 1000 actinobacteria strains.</title>
        <authorList>
            <person name="Klenk H.-P."/>
        </authorList>
    </citation>
    <scope>NUCLEOTIDE SEQUENCE [LARGE SCALE GENOMIC DNA]</scope>
    <source>
        <strain evidence="3 4">DSM 19609</strain>
    </source>
</reference>
<name>A0ABX0SJ15_9ACTN</name>
<gene>
    <name evidence="3" type="ORF">FB473_003078</name>
</gene>
<evidence type="ECO:0000313" key="4">
    <source>
        <dbReference type="Proteomes" id="UP000749311"/>
    </source>
</evidence>
<protein>
    <submittedName>
        <fullName evidence="3">Acetyl esterase/lipase</fullName>
    </submittedName>
</protein>
<accession>A0ABX0SJ15</accession>
<evidence type="ECO:0000259" key="2">
    <source>
        <dbReference type="Pfam" id="PF00326"/>
    </source>
</evidence>
<dbReference type="PANTHER" id="PTHR48081">
    <property type="entry name" value="AB HYDROLASE SUPERFAMILY PROTEIN C4A8.06C"/>
    <property type="match status" value="1"/>
</dbReference>
<dbReference type="InterPro" id="IPR050300">
    <property type="entry name" value="GDXG_lipolytic_enzyme"/>
</dbReference>
<dbReference type="RefSeq" id="WP_167170676.1">
    <property type="nucleotide sequence ID" value="NZ_BAAAOO010000004.1"/>
</dbReference>
<dbReference type="EMBL" id="JAAMOZ010000003">
    <property type="protein sequence ID" value="NIH58383.1"/>
    <property type="molecule type" value="Genomic_DNA"/>
</dbReference>
<dbReference type="Pfam" id="PF00326">
    <property type="entry name" value="Peptidase_S9"/>
    <property type="match status" value="1"/>
</dbReference>
<proteinExistence type="predicted"/>
<organism evidence="3 4">
    <name type="scientific">Brooklawnia cerclae</name>
    <dbReference type="NCBI Taxonomy" id="349934"/>
    <lineage>
        <taxon>Bacteria</taxon>
        <taxon>Bacillati</taxon>
        <taxon>Actinomycetota</taxon>
        <taxon>Actinomycetes</taxon>
        <taxon>Propionibacteriales</taxon>
        <taxon>Propionibacteriaceae</taxon>
        <taxon>Brooklawnia</taxon>
    </lineage>
</organism>
<keyword evidence="4" id="KW-1185">Reference proteome</keyword>
<evidence type="ECO:0000256" key="1">
    <source>
        <dbReference type="ARBA" id="ARBA00022801"/>
    </source>
</evidence>
<dbReference type="InterPro" id="IPR001375">
    <property type="entry name" value="Peptidase_S9_cat"/>
</dbReference>
<evidence type="ECO:0000313" key="3">
    <source>
        <dbReference type="EMBL" id="NIH58383.1"/>
    </source>
</evidence>
<keyword evidence="1" id="KW-0378">Hydrolase</keyword>
<dbReference type="Proteomes" id="UP000749311">
    <property type="component" value="Unassembled WGS sequence"/>
</dbReference>
<sequence length="255" mass="27556">MASVSRIEYGPGADQYVEMSRVDDPRATVMLVHGGYWRESVTLTGLRPLAEHLVGRGFDVANVEYRRGPVAGAWPIVRDDVRAATAALRSWVRGPRLIGVGHSVGGELVLLAADLLDAVVGLAPVTDTARVHDEALGDDATLGYFGVPPREAPRAYRESSPLHCPPPRVPTLLVHGAPDDRVPLTHTLDYLNAHRKAPIDLVVDHGADHFDVIDPTHPLWRQVDAWLDGIAAPRSGSARVADAALGWPEKVLWGS</sequence>
<dbReference type="Gene3D" id="3.40.50.1820">
    <property type="entry name" value="alpha/beta hydrolase"/>
    <property type="match status" value="1"/>
</dbReference>
<feature type="domain" description="Peptidase S9 prolyl oligopeptidase catalytic" evidence="2">
    <location>
        <begin position="82"/>
        <end position="210"/>
    </location>
</feature>
<comment type="caution">
    <text evidence="3">The sequence shown here is derived from an EMBL/GenBank/DDBJ whole genome shotgun (WGS) entry which is preliminary data.</text>
</comment>
<dbReference type="SUPFAM" id="SSF53474">
    <property type="entry name" value="alpha/beta-Hydrolases"/>
    <property type="match status" value="1"/>
</dbReference>